<gene>
    <name evidence="14" type="ORF">M413DRAFT_441846</name>
</gene>
<dbReference type="SUPFAM" id="SSF53448">
    <property type="entry name" value="Nucleotide-diphospho-sugar transferases"/>
    <property type="match status" value="1"/>
</dbReference>
<feature type="transmembrane region" description="Helical" evidence="12">
    <location>
        <begin position="809"/>
        <end position="826"/>
    </location>
</feature>
<dbReference type="CDD" id="cd04190">
    <property type="entry name" value="Chitin_synth_C"/>
    <property type="match status" value="1"/>
</dbReference>
<evidence type="ECO:0000256" key="12">
    <source>
        <dbReference type="SAM" id="Phobius"/>
    </source>
</evidence>
<organism evidence="14 15">
    <name type="scientific">Hebeloma cylindrosporum</name>
    <dbReference type="NCBI Taxonomy" id="76867"/>
    <lineage>
        <taxon>Eukaryota</taxon>
        <taxon>Fungi</taxon>
        <taxon>Dikarya</taxon>
        <taxon>Basidiomycota</taxon>
        <taxon>Agaricomycotina</taxon>
        <taxon>Agaricomycetes</taxon>
        <taxon>Agaricomycetidae</taxon>
        <taxon>Agaricales</taxon>
        <taxon>Agaricineae</taxon>
        <taxon>Hymenogastraceae</taxon>
        <taxon>Hebeloma</taxon>
    </lineage>
</organism>
<evidence type="ECO:0000256" key="1">
    <source>
        <dbReference type="ARBA" id="ARBA00004651"/>
    </source>
</evidence>
<dbReference type="GO" id="GO:0030428">
    <property type="term" value="C:cell septum"/>
    <property type="evidence" value="ECO:0007669"/>
    <property type="project" value="TreeGrafter"/>
</dbReference>
<feature type="transmembrane region" description="Helical" evidence="12">
    <location>
        <begin position="779"/>
        <end position="797"/>
    </location>
</feature>
<dbReference type="InterPro" id="IPR054295">
    <property type="entry name" value="CHS4-like_dom"/>
</dbReference>
<dbReference type="GO" id="GO:0006031">
    <property type="term" value="P:chitin biosynthetic process"/>
    <property type="evidence" value="ECO:0007669"/>
    <property type="project" value="TreeGrafter"/>
</dbReference>
<protein>
    <recommendedName>
        <fullName evidence="2">chitin synthase</fullName>
        <ecNumber evidence="2">2.4.1.16</ecNumber>
    </recommendedName>
</protein>
<keyword evidence="9" id="KW-0325">Glycoprotein</keyword>
<dbReference type="HOGENOM" id="CLU_002572_0_0_1"/>
<dbReference type="OrthoDB" id="370884at2759"/>
<evidence type="ECO:0000313" key="15">
    <source>
        <dbReference type="Proteomes" id="UP000053424"/>
    </source>
</evidence>
<feature type="region of interest" description="Disordered" evidence="11">
    <location>
        <begin position="40"/>
        <end position="69"/>
    </location>
</feature>
<feature type="compositionally biased region" description="Polar residues" evidence="11">
    <location>
        <begin position="1031"/>
        <end position="1052"/>
    </location>
</feature>
<dbReference type="AlphaFoldDB" id="A0A0C3C8M1"/>
<proteinExistence type="predicted"/>
<evidence type="ECO:0000256" key="5">
    <source>
        <dbReference type="ARBA" id="ARBA00022679"/>
    </source>
</evidence>
<reference evidence="15" key="2">
    <citation type="submission" date="2015-01" db="EMBL/GenBank/DDBJ databases">
        <title>Evolutionary Origins and Diversification of the Mycorrhizal Mutualists.</title>
        <authorList>
            <consortium name="DOE Joint Genome Institute"/>
            <consortium name="Mycorrhizal Genomics Consortium"/>
            <person name="Kohler A."/>
            <person name="Kuo A."/>
            <person name="Nagy L.G."/>
            <person name="Floudas D."/>
            <person name="Copeland A."/>
            <person name="Barry K.W."/>
            <person name="Cichocki N."/>
            <person name="Veneault-Fourrey C."/>
            <person name="LaButti K."/>
            <person name="Lindquist E.A."/>
            <person name="Lipzen A."/>
            <person name="Lundell T."/>
            <person name="Morin E."/>
            <person name="Murat C."/>
            <person name="Riley R."/>
            <person name="Ohm R."/>
            <person name="Sun H."/>
            <person name="Tunlid A."/>
            <person name="Henrissat B."/>
            <person name="Grigoriev I.V."/>
            <person name="Hibbett D.S."/>
            <person name="Martin F."/>
        </authorList>
    </citation>
    <scope>NUCLEOTIDE SEQUENCE [LARGE SCALE GENOMIC DNA]</scope>
    <source>
        <strain evidence="15">h7</strain>
    </source>
</reference>
<dbReference type="GO" id="GO:0004100">
    <property type="term" value="F:chitin synthase activity"/>
    <property type="evidence" value="ECO:0007669"/>
    <property type="project" value="UniProtKB-EC"/>
</dbReference>
<reference evidence="14 15" key="1">
    <citation type="submission" date="2014-04" db="EMBL/GenBank/DDBJ databases">
        <authorList>
            <consortium name="DOE Joint Genome Institute"/>
            <person name="Kuo A."/>
            <person name="Gay G."/>
            <person name="Dore J."/>
            <person name="Kohler A."/>
            <person name="Nagy L.G."/>
            <person name="Floudas D."/>
            <person name="Copeland A."/>
            <person name="Barry K.W."/>
            <person name="Cichocki N."/>
            <person name="Veneault-Fourrey C."/>
            <person name="LaButti K."/>
            <person name="Lindquist E.A."/>
            <person name="Lipzen A."/>
            <person name="Lundell T."/>
            <person name="Morin E."/>
            <person name="Murat C."/>
            <person name="Sun H."/>
            <person name="Tunlid A."/>
            <person name="Henrissat B."/>
            <person name="Grigoriev I.V."/>
            <person name="Hibbett D.S."/>
            <person name="Martin F."/>
            <person name="Nordberg H.P."/>
            <person name="Cantor M.N."/>
            <person name="Hua S.X."/>
        </authorList>
    </citation>
    <scope>NUCLEOTIDE SEQUENCE [LARGE SCALE GENOMIC DNA]</scope>
    <source>
        <strain evidence="15">h7</strain>
    </source>
</reference>
<evidence type="ECO:0000256" key="11">
    <source>
        <dbReference type="SAM" id="MobiDB-lite"/>
    </source>
</evidence>
<keyword evidence="4" id="KW-0328">Glycosyltransferase</keyword>
<feature type="region of interest" description="Disordered" evidence="11">
    <location>
        <begin position="1031"/>
        <end position="1111"/>
    </location>
</feature>
<keyword evidence="3" id="KW-1003">Cell membrane</keyword>
<evidence type="ECO:0000313" key="14">
    <source>
        <dbReference type="EMBL" id="KIM45165.1"/>
    </source>
</evidence>
<evidence type="ECO:0000259" key="13">
    <source>
        <dbReference type="Pfam" id="PF22997"/>
    </source>
</evidence>
<feature type="transmembrane region" description="Helical" evidence="12">
    <location>
        <begin position="832"/>
        <end position="858"/>
    </location>
</feature>
<dbReference type="GO" id="GO:0005886">
    <property type="term" value="C:plasma membrane"/>
    <property type="evidence" value="ECO:0007669"/>
    <property type="project" value="UniProtKB-SubCell"/>
</dbReference>
<accession>A0A0C3C8M1</accession>
<dbReference type="EMBL" id="KN831772">
    <property type="protein sequence ID" value="KIM45165.1"/>
    <property type="molecule type" value="Genomic_DNA"/>
</dbReference>
<evidence type="ECO:0000256" key="2">
    <source>
        <dbReference type="ARBA" id="ARBA00012543"/>
    </source>
</evidence>
<dbReference type="InterPro" id="IPR004835">
    <property type="entry name" value="Chitin_synth"/>
</dbReference>
<dbReference type="Proteomes" id="UP000053424">
    <property type="component" value="Unassembled WGS sequence"/>
</dbReference>
<evidence type="ECO:0000256" key="6">
    <source>
        <dbReference type="ARBA" id="ARBA00022692"/>
    </source>
</evidence>
<keyword evidence="5" id="KW-0808">Transferase</keyword>
<feature type="transmembrane region" description="Helical" evidence="12">
    <location>
        <begin position="293"/>
        <end position="320"/>
    </location>
</feature>
<name>A0A0C3C8M1_HEBCY</name>
<evidence type="ECO:0000256" key="9">
    <source>
        <dbReference type="ARBA" id="ARBA00023180"/>
    </source>
</evidence>
<dbReference type="PANTHER" id="PTHR22914:SF41">
    <property type="entry name" value="CHITIN SYNTHASE 7"/>
    <property type="match status" value="1"/>
</dbReference>
<dbReference type="InterPro" id="IPR029044">
    <property type="entry name" value="Nucleotide-diphossugar_trans"/>
</dbReference>
<keyword evidence="8 12" id="KW-0472">Membrane</keyword>
<feature type="transmembrane region" description="Helical" evidence="12">
    <location>
        <begin position="110"/>
        <end position="130"/>
    </location>
</feature>
<feature type="domain" description="Chitin synthase 4-like" evidence="13">
    <location>
        <begin position="224"/>
        <end position="291"/>
    </location>
</feature>
<sequence>MALRFQTNYDFTDVPIPTTRQPPPSGATIRRAKTLTKPERGVAPVPLINPPNLLPSSPGHQPPTPQDDYNGSTSWRIFSRIVTFWAPDFLLSSLGGLKDKAVRQAWREKVALCFIIAVLCCAVGFVTVGFQKVLCPENITSDNSFMRLGSVPGTLSVQGIIYNSTNAKSTADVNFGTLAKVPGSDITHLFQRDASQFKACTGINFRVARDPPCSTVTRTTFLAGYSWEQVAEMPNYFVLDGAVLNLTPYLTLHKNPIPADNVDTAIRTLMTSHASGSGKDATRLFFNRADLNLLLYAGLIIILSLVVVRFIMACVFNWFLSEHLAGPPNSQEFNRSAISPAVMPEGANVSVDNKNGTAPWAGGMQKKLNKPNKLGRPIASSSSTTLINSESGAAPIMSLTQIGAELFAVCLVTCYSEGEESLRTTLDSISTTTYSDARKLLFIVADGMITGAGEKKSTPDICVGLLEGDPRFGNPIPMSYAAVGSGAKAQNRAMVYAGHYTVAGRRTPTVIVVKCGTDAESVSDKKPGNRGKRDSQLILMNFFSRVTYNDRMSPLDFDLFRKIHILMGVTPDFFEVCLMVDADTKVFPSSLKHLVNCMHHDQMIMGVCGETRIANKRDSWVTAIQVFEYFISHHLAKAFESVFGGVSCLPGCFSMFRLKARKATGDDWVPLIIKPEIVKEYSQSEVTTLHQKNLLLLGEDRFLTTILLRTFPNRKMMFLPQARCRTVVPDTFKILLSQRRRWINSTIHYLMELVLVRNLCGTFCFSMQFVVFMDLVGTVVLPIAIALTYTLIIGMALNPPKTFEEAIPLMLLTAVLGLPAILILITTRKVVYVFWMLIYLIALPVWNFILPVYAFWHFDDFSWGETRKVEGEGKGEGHGAGGPSDNVPAVPLRRWEDWERSRLRKLKREERRRKEFERAHPSGYIAGERDFLAAPDTRSLYTRSQYDGSDTMSLNSSDDDHWGTQIGGYNEHNAQFPPPPVGLTNNQNEALQTAKTVDGAELEAMLEMGFDDRPTPPNSTYVPRYQLTDSTTQLAQGGNGYSPLTRSSSPGVLNNVPALHNTLSPTSPNIGLPSDPVSRREPPRSGNTSTARPTPTERYGPLGPLDPSAKF</sequence>
<evidence type="ECO:0000256" key="4">
    <source>
        <dbReference type="ARBA" id="ARBA00022676"/>
    </source>
</evidence>
<comment type="catalytic activity">
    <reaction evidence="10">
        <text>[(1-&gt;4)-N-acetyl-beta-D-glucosaminyl](n) + UDP-N-acetyl-alpha-D-glucosamine = [(1-&gt;4)-N-acetyl-beta-D-glucosaminyl](n+1) + UDP + H(+)</text>
        <dbReference type="Rhea" id="RHEA:16637"/>
        <dbReference type="Rhea" id="RHEA-COMP:9593"/>
        <dbReference type="Rhea" id="RHEA-COMP:9595"/>
        <dbReference type="ChEBI" id="CHEBI:15378"/>
        <dbReference type="ChEBI" id="CHEBI:17029"/>
        <dbReference type="ChEBI" id="CHEBI:57705"/>
        <dbReference type="ChEBI" id="CHEBI:58223"/>
        <dbReference type="EC" id="2.4.1.16"/>
    </reaction>
</comment>
<comment type="subcellular location">
    <subcellularLocation>
        <location evidence="1">Cell membrane</location>
        <topology evidence="1">Multi-pass membrane protein</topology>
    </subcellularLocation>
</comment>
<dbReference type="PANTHER" id="PTHR22914">
    <property type="entry name" value="CHITIN SYNTHASE"/>
    <property type="match status" value="1"/>
</dbReference>
<feature type="transmembrane region" description="Helical" evidence="12">
    <location>
        <begin position="749"/>
        <end position="773"/>
    </location>
</feature>
<keyword evidence="6 12" id="KW-0812">Transmembrane</keyword>
<keyword evidence="7 12" id="KW-1133">Transmembrane helix</keyword>
<feature type="region of interest" description="Disordered" evidence="11">
    <location>
        <begin position="869"/>
        <end position="888"/>
    </location>
</feature>
<evidence type="ECO:0000256" key="8">
    <source>
        <dbReference type="ARBA" id="ARBA00023136"/>
    </source>
</evidence>
<evidence type="ECO:0000256" key="7">
    <source>
        <dbReference type="ARBA" id="ARBA00022989"/>
    </source>
</evidence>
<dbReference type="EC" id="2.4.1.16" evidence="2"/>
<evidence type="ECO:0000256" key="10">
    <source>
        <dbReference type="ARBA" id="ARBA00048014"/>
    </source>
</evidence>
<dbReference type="Pfam" id="PF22997">
    <property type="entry name" value="CHS4"/>
    <property type="match status" value="1"/>
</dbReference>
<dbReference type="STRING" id="686832.A0A0C3C8M1"/>
<evidence type="ECO:0000256" key="3">
    <source>
        <dbReference type="ARBA" id="ARBA00022475"/>
    </source>
</evidence>
<keyword evidence="15" id="KW-1185">Reference proteome</keyword>
<dbReference type="Pfam" id="PF03142">
    <property type="entry name" value="Chitin_synth_2"/>
    <property type="match status" value="1"/>
</dbReference>